<evidence type="ECO:0000256" key="1">
    <source>
        <dbReference type="SAM" id="MobiDB-lite"/>
    </source>
</evidence>
<reference evidence="2" key="1">
    <citation type="journal article" date="2020" name="Microb. Genom.">
        <title>Genetic diversity of clinical and environmental Mucorales isolates obtained from an investigation of mucormycosis cases among solid organ transplant recipients.</title>
        <authorList>
            <person name="Nguyen M.H."/>
            <person name="Kaul D."/>
            <person name="Muto C."/>
            <person name="Cheng S.J."/>
            <person name="Richter R.A."/>
            <person name="Bruno V.M."/>
            <person name="Liu G."/>
            <person name="Beyhan S."/>
            <person name="Sundermann A.J."/>
            <person name="Mounaud S."/>
            <person name="Pasculle A.W."/>
            <person name="Nierman W.C."/>
            <person name="Driscoll E."/>
            <person name="Cumbie R."/>
            <person name="Clancy C.J."/>
            <person name="Dupont C.L."/>
        </authorList>
    </citation>
    <scope>NUCLEOTIDE SEQUENCE</scope>
    <source>
        <strain evidence="2">GL11</strain>
    </source>
</reference>
<comment type="caution">
    <text evidence="2">The sequence shown here is derived from an EMBL/GenBank/DDBJ whole genome shotgun (WGS) entry which is preliminary data.</text>
</comment>
<protein>
    <submittedName>
        <fullName evidence="2">Uncharacterized protein</fullName>
    </submittedName>
</protein>
<evidence type="ECO:0000313" key="3">
    <source>
        <dbReference type="Proteomes" id="UP000716291"/>
    </source>
</evidence>
<dbReference type="OrthoDB" id="2232651at2759"/>
<feature type="region of interest" description="Disordered" evidence="1">
    <location>
        <begin position="1"/>
        <end position="39"/>
    </location>
</feature>
<feature type="compositionally biased region" description="Polar residues" evidence="1">
    <location>
        <begin position="17"/>
        <end position="37"/>
    </location>
</feature>
<evidence type="ECO:0000313" key="2">
    <source>
        <dbReference type="EMBL" id="KAG1309733.1"/>
    </source>
</evidence>
<gene>
    <name evidence="2" type="ORF">G6F64_005085</name>
</gene>
<organism evidence="2 3">
    <name type="scientific">Rhizopus oryzae</name>
    <name type="common">Mucormycosis agent</name>
    <name type="synonym">Rhizopus arrhizus var. delemar</name>
    <dbReference type="NCBI Taxonomy" id="64495"/>
    <lineage>
        <taxon>Eukaryota</taxon>
        <taxon>Fungi</taxon>
        <taxon>Fungi incertae sedis</taxon>
        <taxon>Mucoromycota</taxon>
        <taxon>Mucoromycotina</taxon>
        <taxon>Mucoromycetes</taxon>
        <taxon>Mucorales</taxon>
        <taxon>Mucorineae</taxon>
        <taxon>Rhizopodaceae</taxon>
        <taxon>Rhizopus</taxon>
    </lineage>
</organism>
<keyword evidence="3" id="KW-1185">Reference proteome</keyword>
<dbReference type="AlphaFoldDB" id="A0A9P7BTR2"/>
<dbReference type="EMBL" id="JAANQT010000598">
    <property type="protein sequence ID" value="KAG1309733.1"/>
    <property type="molecule type" value="Genomic_DNA"/>
</dbReference>
<name>A0A9P7BTR2_RHIOR</name>
<proteinExistence type="predicted"/>
<dbReference type="Proteomes" id="UP000716291">
    <property type="component" value="Unassembled WGS sequence"/>
</dbReference>
<sequence>MKFEEDHVLNKKKSVFTVDNPSSTELDPSSSNANKRPTFSDFVHKLRQQSTRTRFVHKKLANASDEEEMKDQDPSLDTNDNIKSIPDSQIEHLDISTNIKEKKPGKRVTIVVDESSEEEEEQSDIVTIGGKHVFIEDIQPDRFMQNNERGY</sequence>
<feature type="region of interest" description="Disordered" evidence="1">
    <location>
        <begin position="59"/>
        <end position="85"/>
    </location>
</feature>
<accession>A0A9P7BTR2</accession>